<dbReference type="GO" id="GO:0005737">
    <property type="term" value="C:cytoplasm"/>
    <property type="evidence" value="ECO:0007669"/>
    <property type="project" value="UniProtKB-SubCell"/>
</dbReference>
<evidence type="ECO:0000256" key="4">
    <source>
        <dbReference type="ARBA" id="ARBA00023157"/>
    </source>
</evidence>
<dbReference type="InterPro" id="IPR036179">
    <property type="entry name" value="Ig-like_dom_sf"/>
</dbReference>
<name>A0A3Q4BMX0_MOLML</name>
<dbReference type="SMART" id="SM00409">
    <property type="entry name" value="IG"/>
    <property type="match status" value="1"/>
</dbReference>
<keyword evidence="3" id="KW-0597">Phosphoprotein</keyword>
<dbReference type="InterPro" id="IPR013783">
    <property type="entry name" value="Ig-like_fold"/>
</dbReference>
<dbReference type="Pfam" id="PF07679">
    <property type="entry name" value="I-set"/>
    <property type="match status" value="1"/>
</dbReference>
<keyword evidence="4" id="KW-1015">Disulfide bond</keyword>
<dbReference type="OMA" id="THVESKG"/>
<dbReference type="InterPro" id="IPR013098">
    <property type="entry name" value="Ig_I-set"/>
</dbReference>
<sequence length="150" mass="16788">KSVLCSWSNDDFIKGTWCSIRPQSHRQTLYQHNLTVTCTEVQGQSAFLNKEFVQREMKEVKATLSRKATLSCEVADVKTEVKWYKDGKLLTSTKTTHVESKGTSRQLMIDSLEKKDAGEYICEAGTEKLAFKIYMAGCGGDGEGKCCICL</sequence>
<proteinExistence type="predicted"/>
<dbReference type="Proteomes" id="UP000261620">
    <property type="component" value="Unplaced"/>
</dbReference>
<dbReference type="SMART" id="SM00408">
    <property type="entry name" value="IGc2"/>
    <property type="match status" value="1"/>
</dbReference>
<evidence type="ECO:0000256" key="2">
    <source>
        <dbReference type="ARBA" id="ARBA00022490"/>
    </source>
</evidence>
<comment type="subcellular location">
    <subcellularLocation>
        <location evidence="1">Cytoplasm</location>
    </subcellularLocation>
</comment>
<evidence type="ECO:0000259" key="5">
    <source>
        <dbReference type="PROSITE" id="PS50835"/>
    </source>
</evidence>
<reference evidence="6" key="2">
    <citation type="submission" date="2025-09" db="UniProtKB">
        <authorList>
            <consortium name="Ensembl"/>
        </authorList>
    </citation>
    <scope>IDENTIFICATION</scope>
</reference>
<evidence type="ECO:0000256" key="1">
    <source>
        <dbReference type="ARBA" id="ARBA00004496"/>
    </source>
</evidence>
<dbReference type="Ensembl" id="ENSMMOT00000022251.1">
    <property type="protein sequence ID" value="ENSMMOP00000021887.1"/>
    <property type="gene ID" value="ENSMMOG00000016646.1"/>
</dbReference>
<reference evidence="6" key="1">
    <citation type="submission" date="2025-08" db="UniProtKB">
        <authorList>
            <consortium name="Ensembl"/>
        </authorList>
    </citation>
    <scope>IDENTIFICATION</scope>
</reference>
<organism evidence="6 7">
    <name type="scientific">Mola mola</name>
    <name type="common">Ocean sunfish</name>
    <name type="synonym">Tetraodon mola</name>
    <dbReference type="NCBI Taxonomy" id="94237"/>
    <lineage>
        <taxon>Eukaryota</taxon>
        <taxon>Metazoa</taxon>
        <taxon>Chordata</taxon>
        <taxon>Craniata</taxon>
        <taxon>Vertebrata</taxon>
        <taxon>Euteleostomi</taxon>
        <taxon>Actinopterygii</taxon>
        <taxon>Neopterygii</taxon>
        <taxon>Teleostei</taxon>
        <taxon>Neoteleostei</taxon>
        <taxon>Acanthomorphata</taxon>
        <taxon>Eupercaria</taxon>
        <taxon>Tetraodontiformes</taxon>
        <taxon>Molidae</taxon>
        <taxon>Mola</taxon>
    </lineage>
</organism>
<dbReference type="PROSITE" id="PS50835">
    <property type="entry name" value="IG_LIKE"/>
    <property type="match status" value="1"/>
</dbReference>
<keyword evidence="7" id="KW-1185">Reference proteome</keyword>
<dbReference type="FunFam" id="2.60.40.10:FF:000214">
    <property type="entry name" value="titin isoform X1"/>
    <property type="match status" value="1"/>
</dbReference>
<dbReference type="InterPro" id="IPR007110">
    <property type="entry name" value="Ig-like_dom"/>
</dbReference>
<dbReference type="PANTHER" id="PTHR35971">
    <property type="entry name" value="SI:DKEY-31G6.6"/>
    <property type="match status" value="1"/>
</dbReference>
<evidence type="ECO:0000313" key="6">
    <source>
        <dbReference type="Ensembl" id="ENSMMOP00000021887.1"/>
    </source>
</evidence>
<dbReference type="PANTHER" id="PTHR35971:SF4">
    <property type="entry name" value="OBSCURIN"/>
    <property type="match status" value="1"/>
</dbReference>
<feature type="domain" description="Ig-like" evidence="5">
    <location>
        <begin position="50"/>
        <end position="124"/>
    </location>
</feature>
<dbReference type="InterPro" id="IPR003598">
    <property type="entry name" value="Ig_sub2"/>
</dbReference>
<evidence type="ECO:0000256" key="3">
    <source>
        <dbReference type="ARBA" id="ARBA00022553"/>
    </source>
</evidence>
<dbReference type="InterPro" id="IPR052385">
    <property type="entry name" value="Obscurin/Obscurin-like_Reg"/>
</dbReference>
<protein>
    <recommendedName>
        <fullName evidence="5">Ig-like domain-containing protein</fullName>
    </recommendedName>
</protein>
<evidence type="ECO:0000313" key="7">
    <source>
        <dbReference type="Proteomes" id="UP000261620"/>
    </source>
</evidence>
<dbReference type="Gene3D" id="2.60.40.10">
    <property type="entry name" value="Immunoglobulins"/>
    <property type="match status" value="1"/>
</dbReference>
<dbReference type="AlphaFoldDB" id="A0A3Q4BMX0"/>
<dbReference type="InterPro" id="IPR003599">
    <property type="entry name" value="Ig_sub"/>
</dbReference>
<dbReference type="STRING" id="94237.ENSMMOP00000021887"/>
<accession>A0A3Q4BMX0</accession>
<keyword evidence="2" id="KW-0963">Cytoplasm</keyword>
<dbReference type="SUPFAM" id="SSF48726">
    <property type="entry name" value="Immunoglobulin"/>
    <property type="match status" value="1"/>
</dbReference>